<evidence type="ECO:0000256" key="1">
    <source>
        <dbReference type="SAM" id="MobiDB-lite"/>
    </source>
</evidence>
<reference evidence="2" key="2">
    <citation type="submission" date="2013-10" db="EMBL/GenBank/DDBJ databases">
        <authorList>
            <person name="Aslett M."/>
        </authorList>
    </citation>
    <scope>NUCLEOTIDE SEQUENCE [LARGE SCALE GENOMIC DNA]</scope>
    <source>
        <strain evidence="2">Houghton</strain>
    </source>
</reference>
<dbReference type="OrthoDB" id="347767at2759"/>
<feature type="region of interest" description="Disordered" evidence="1">
    <location>
        <begin position="672"/>
        <end position="693"/>
    </location>
</feature>
<keyword evidence="3" id="KW-1185">Reference proteome</keyword>
<dbReference type="EMBL" id="HG712338">
    <property type="protein sequence ID" value="CDJ50664.1"/>
    <property type="molecule type" value="Genomic_DNA"/>
</dbReference>
<protein>
    <submittedName>
        <fullName evidence="2">Uncharacterized protein</fullName>
    </submittedName>
</protein>
<accession>U6LQ06</accession>
<organism evidence="2 3">
    <name type="scientific">Eimeria brunetti</name>
    <dbReference type="NCBI Taxonomy" id="51314"/>
    <lineage>
        <taxon>Eukaryota</taxon>
        <taxon>Sar</taxon>
        <taxon>Alveolata</taxon>
        <taxon>Apicomplexa</taxon>
        <taxon>Conoidasida</taxon>
        <taxon>Coccidia</taxon>
        <taxon>Eucoccidiorida</taxon>
        <taxon>Eimeriorina</taxon>
        <taxon>Eimeriidae</taxon>
        <taxon>Eimeria</taxon>
    </lineage>
</organism>
<feature type="compositionally biased region" description="Polar residues" evidence="1">
    <location>
        <begin position="834"/>
        <end position="847"/>
    </location>
</feature>
<feature type="region of interest" description="Disordered" evidence="1">
    <location>
        <begin position="533"/>
        <end position="633"/>
    </location>
</feature>
<feature type="compositionally biased region" description="Low complexity" evidence="1">
    <location>
        <begin position="592"/>
        <end position="609"/>
    </location>
</feature>
<gene>
    <name evidence="2" type="ORF">EBH_0035230</name>
</gene>
<sequence>MDEVRLAASPPSGKSCELETLKDEQPVVHAADFAAGGGVRAADRPNPLQEDFSGKALSCSDGDVQNQGHGCISTKWGPEVQAVAADCKESYVGGITEGGALRVGELLYLLASHAAPAVRSAQDGTHRSTLCAQAESPGGDKFVAKHSSIFQRSMGGPVYEDGLEGLRKLGELPGTSRDAAERRGGPEQGPGAFSAVWQQGAPGNSGGDNVNLLGSLDHGGEPGYTKFPGERCKQHEGIAWPVSEDAAAAAGVLPSREDLVRRLLPELPQNCAALLMKSSIESLYDDSVAAVSSQAAINSADGDGEKHTRKGYECAGNAGPEKASEVCGNGAGTFTPIKCTARDSGNSDNQQGSHAFQACVESGEKTAKANCEAGLLSEEAFKVSSGQGRCVFEETGQNALGVEEKFLKAGCLEEEGNQSEGVVYVVREEWEAFTLYYCSHTGVVRAVASEVSRVTARNNPPDLRRGLPTMAVGGAGCQQCHKQQSQPCNGWWRSRYVLLRVTVTLADRSSVQTLQGSPASSCCGLGGGGSADIDSRGGWSNGRLERDESGTKPDRSTHSPFDLQQPPSFSQGVDMCTHAKDPSVRGDTEALRTQPRAPSSQQSSLRQPSHCAASAPLEQPGDPGTRSSSCERGGGGCVQIGSLNTLLSKHLGTPSSSTNDSAPFEATEFQTKTPGSVCGATEHAPPSVGVGKRTEEWEDEIGLNGGSRKAETTPSALLMECLMGNVSEKSPLPAAASSAVGMKASARPGIVGDSMREPGSDTWVVEDRRSRLASLLASPCDSFEGFVSSGSRDTLQPVVEKDSSSNSSPVDCFPAPPSGRTALGGLKPHRVPEGSSSPREASQQQLRTHGEPKFRGRGWQCAGAHRNKRRGLRRSFKSQMPPCIDSAGGARRALAQCYAACASTIGMDAVAEAQNSYLGLCVEERELAAVFLDFVALVAPGAIKASGGAERTRCGQRKAHVASSVGGVKRAVHDHTRCKRKQNHMGRAQGVKKAFCPPLRPKADGSESAARAAHLACRRLDDHGPQFVGDSFEFAV</sequence>
<feature type="region of interest" description="Disordered" evidence="1">
    <location>
        <begin position="169"/>
        <end position="230"/>
    </location>
</feature>
<evidence type="ECO:0000313" key="2">
    <source>
        <dbReference type="EMBL" id="CDJ50664.1"/>
    </source>
</evidence>
<dbReference type="AlphaFoldDB" id="U6LQ06"/>
<feature type="compositionally biased region" description="Basic and acidic residues" evidence="1">
    <location>
        <begin position="543"/>
        <end position="557"/>
    </location>
</feature>
<proteinExistence type="predicted"/>
<feature type="region of interest" description="Disordered" evidence="1">
    <location>
        <begin position="794"/>
        <end position="873"/>
    </location>
</feature>
<evidence type="ECO:0000313" key="3">
    <source>
        <dbReference type="Proteomes" id="UP000030750"/>
    </source>
</evidence>
<dbReference type="Proteomes" id="UP000030750">
    <property type="component" value="Unassembled WGS sequence"/>
</dbReference>
<reference evidence="2" key="1">
    <citation type="submission" date="2013-10" db="EMBL/GenBank/DDBJ databases">
        <title>Genomic analysis of the causative agents of coccidiosis in chickens.</title>
        <authorList>
            <person name="Reid A.J."/>
            <person name="Blake D."/>
            <person name="Billington K."/>
            <person name="Browne H."/>
            <person name="Dunn M."/>
            <person name="Hung S."/>
            <person name="Kawahara F."/>
            <person name="Miranda-Saavedra D."/>
            <person name="Mourier T."/>
            <person name="Nagra H."/>
            <person name="Otto T.D."/>
            <person name="Rawlings N."/>
            <person name="Sanchez A."/>
            <person name="Sanders M."/>
            <person name="Subramaniam C."/>
            <person name="Tay Y."/>
            <person name="Dear P."/>
            <person name="Doerig C."/>
            <person name="Gruber A."/>
            <person name="Parkinson J."/>
            <person name="Shirley M."/>
            <person name="Wan K.L."/>
            <person name="Berriman M."/>
            <person name="Tomley F."/>
            <person name="Pain A."/>
        </authorList>
    </citation>
    <scope>NUCLEOTIDE SEQUENCE [LARGE SCALE GENOMIC DNA]</scope>
    <source>
        <strain evidence="2">Houghton</strain>
    </source>
</reference>
<feature type="compositionally biased region" description="Basic and acidic residues" evidence="1">
    <location>
        <begin position="577"/>
        <end position="590"/>
    </location>
</feature>
<name>U6LQ06_9EIME</name>
<dbReference type="VEuPathDB" id="ToxoDB:EBH_0035230"/>